<dbReference type="AlphaFoldDB" id="A0A151JXZ4"/>
<proteinExistence type="predicted"/>
<keyword evidence="2" id="KW-1185">Reference proteome</keyword>
<name>A0A151JXZ4_9HYME</name>
<dbReference type="EMBL" id="KQ981604">
    <property type="protein sequence ID" value="KYN39716.1"/>
    <property type="molecule type" value="Genomic_DNA"/>
</dbReference>
<evidence type="ECO:0000313" key="1">
    <source>
        <dbReference type="EMBL" id="KYN39716.1"/>
    </source>
</evidence>
<gene>
    <name evidence="1" type="ORF">ALC56_05894</name>
</gene>
<feature type="non-terminal residue" evidence="1">
    <location>
        <position position="1"/>
    </location>
</feature>
<dbReference type="Proteomes" id="UP000078541">
    <property type="component" value="Unassembled WGS sequence"/>
</dbReference>
<organism evidence="1 2">
    <name type="scientific">Trachymyrmex septentrionalis</name>
    <dbReference type="NCBI Taxonomy" id="34720"/>
    <lineage>
        <taxon>Eukaryota</taxon>
        <taxon>Metazoa</taxon>
        <taxon>Ecdysozoa</taxon>
        <taxon>Arthropoda</taxon>
        <taxon>Hexapoda</taxon>
        <taxon>Insecta</taxon>
        <taxon>Pterygota</taxon>
        <taxon>Neoptera</taxon>
        <taxon>Endopterygota</taxon>
        <taxon>Hymenoptera</taxon>
        <taxon>Apocrita</taxon>
        <taxon>Aculeata</taxon>
        <taxon>Formicoidea</taxon>
        <taxon>Formicidae</taxon>
        <taxon>Myrmicinae</taxon>
        <taxon>Trachymyrmex</taxon>
    </lineage>
</organism>
<sequence>SHHFLGVILDYNLSGKHYTLKYLIDKGRKISDIISTLSGVRWGSHPGFLTFRSAIEYGCQFFSWNFSASEFVKLQRLQCKVIRKVMGYRISTLINVMLCEAKEFKKVKY</sequence>
<protein>
    <submittedName>
        <fullName evidence="1">Uncharacterized protein</fullName>
    </submittedName>
</protein>
<reference evidence="1 2" key="1">
    <citation type="submission" date="2016-03" db="EMBL/GenBank/DDBJ databases">
        <title>Trachymyrmex septentrionalis WGS genome.</title>
        <authorList>
            <person name="Nygaard S."/>
            <person name="Hu H."/>
            <person name="Boomsma J."/>
            <person name="Zhang G."/>
        </authorList>
    </citation>
    <scope>NUCLEOTIDE SEQUENCE [LARGE SCALE GENOMIC DNA]</scope>
    <source>
        <strain evidence="1">Tsep2-gDNA-1</strain>
        <tissue evidence="1">Whole body</tissue>
    </source>
</reference>
<evidence type="ECO:0000313" key="2">
    <source>
        <dbReference type="Proteomes" id="UP000078541"/>
    </source>
</evidence>
<accession>A0A151JXZ4</accession>